<feature type="signal peptide" evidence="1">
    <location>
        <begin position="1"/>
        <end position="17"/>
    </location>
</feature>
<keyword evidence="1" id="KW-0732">Signal</keyword>
<proteinExistence type="predicted"/>
<protein>
    <submittedName>
        <fullName evidence="2">Uncharacterized protein</fullName>
    </submittedName>
</protein>
<reference evidence="2 3" key="1">
    <citation type="submission" date="2017-04" db="EMBL/GenBank/DDBJ databases">
        <title>Complete genome sequence of Flavobacterium kingsejong AJ004.</title>
        <authorList>
            <person name="Lee P.C."/>
        </authorList>
    </citation>
    <scope>NUCLEOTIDE SEQUENCE [LARGE SCALE GENOMIC DNA]</scope>
    <source>
        <strain evidence="2 3">AJ004</strain>
    </source>
</reference>
<accession>A0A2S1LLB8</accession>
<name>A0A2S1LLB8_9FLAO</name>
<dbReference type="Proteomes" id="UP000244677">
    <property type="component" value="Chromosome"/>
</dbReference>
<keyword evidence="3" id="KW-1185">Reference proteome</keyword>
<evidence type="ECO:0000313" key="3">
    <source>
        <dbReference type="Proteomes" id="UP000244677"/>
    </source>
</evidence>
<evidence type="ECO:0000256" key="1">
    <source>
        <dbReference type="SAM" id="SignalP"/>
    </source>
</evidence>
<dbReference type="EMBL" id="CP020919">
    <property type="protein sequence ID" value="AWG24553.1"/>
    <property type="molecule type" value="Genomic_DNA"/>
</dbReference>
<gene>
    <name evidence="2" type="ORF">FK004_04585</name>
</gene>
<feature type="chain" id="PRO_5015633492" evidence="1">
    <location>
        <begin position="18"/>
        <end position="190"/>
    </location>
</feature>
<dbReference type="AlphaFoldDB" id="A0A2S1LLB8"/>
<dbReference type="KEGG" id="fki:FK004_04585"/>
<evidence type="ECO:0000313" key="2">
    <source>
        <dbReference type="EMBL" id="AWG24553.1"/>
    </source>
</evidence>
<sequence length="190" mass="21963">MLKTVLVCLLVNFAAHAQQPKDYFKLPSLLLKNTEYKLSFSTHPEGEYYKQEYLAAGEDPARFKTMVWIDVIRSGMTLERIVEIKTAELQKRKKTDKLCNYKILDNEETGEYLIEFLMSAKTADNVDIIEWNAYRYKGTIDRNGKKGIMLFAMSKRAYGKEVPAFMETLKKERGNYTAIIGDALIPKIRL</sequence>
<organism evidence="2 3">
    <name type="scientific">Flavobacterium kingsejongi</name>
    <dbReference type="NCBI Taxonomy" id="1678728"/>
    <lineage>
        <taxon>Bacteria</taxon>
        <taxon>Pseudomonadati</taxon>
        <taxon>Bacteroidota</taxon>
        <taxon>Flavobacteriia</taxon>
        <taxon>Flavobacteriales</taxon>
        <taxon>Flavobacteriaceae</taxon>
        <taxon>Flavobacterium</taxon>
    </lineage>
</organism>